<evidence type="ECO:0000259" key="1">
    <source>
        <dbReference type="Pfam" id="PF01636"/>
    </source>
</evidence>
<protein>
    <submittedName>
        <fullName evidence="2">Phosphotransferase</fullName>
    </submittedName>
</protein>
<dbReference type="InterPro" id="IPR002575">
    <property type="entry name" value="Aminoglycoside_PTrfase"/>
</dbReference>
<keyword evidence="3" id="KW-1185">Reference proteome</keyword>
<organism evidence="2 3">
    <name type="scientific">Kineococcus gynurae</name>
    <dbReference type="NCBI Taxonomy" id="452979"/>
    <lineage>
        <taxon>Bacteria</taxon>
        <taxon>Bacillati</taxon>
        <taxon>Actinomycetota</taxon>
        <taxon>Actinomycetes</taxon>
        <taxon>Kineosporiales</taxon>
        <taxon>Kineosporiaceae</taxon>
        <taxon>Kineococcus</taxon>
    </lineage>
</organism>
<accession>A0ABV5LXD1</accession>
<dbReference type="RefSeq" id="WP_380140322.1">
    <property type="nucleotide sequence ID" value="NZ_JBHLUI010000013.1"/>
</dbReference>
<dbReference type="InterPro" id="IPR011009">
    <property type="entry name" value="Kinase-like_dom_sf"/>
</dbReference>
<comment type="caution">
    <text evidence="2">The sequence shown here is derived from an EMBL/GenBank/DDBJ whole genome shotgun (WGS) entry which is preliminary data.</text>
</comment>
<sequence>MTAVAAGELRLIAAEPGLPGLAVLLDDRSLGVWARTHGLALPSGARVDRLRHKPGTRAQAAVDPGDGGPWWVVGAFARSAWDKARKDAAVARRAFGPEAVVLDEQRLLVLTPAAADRDLPALRRLATAPGARFLTHNPARRSVLALGGEVVKVHADPAVAERAARAARALGAAGIRTPVVRARDGVARTAFCAGRHPRGAEGRTALAELTARLARVDAAGQPVLRVEELRDAAAANLVALRHWAGAAATVAEQAQELAHRVRTLDLGPLHRLPEVFLHGDLSADQVLVDDASDAGLGPTLLDLDRAGRGPRGFDEASWWAAAVAAGEPGAVGVPGSSPLLALAAALRLPEPFRRRRPDWEARTADLLDLVENALGERW</sequence>
<evidence type="ECO:0000313" key="3">
    <source>
        <dbReference type="Proteomes" id="UP001589748"/>
    </source>
</evidence>
<dbReference type="Proteomes" id="UP001589748">
    <property type="component" value="Unassembled WGS sequence"/>
</dbReference>
<gene>
    <name evidence="2" type="ORF">ACFFVI_17470</name>
</gene>
<dbReference type="EMBL" id="JBHMDM010000011">
    <property type="protein sequence ID" value="MFB9378755.1"/>
    <property type="molecule type" value="Genomic_DNA"/>
</dbReference>
<dbReference type="Pfam" id="PF01636">
    <property type="entry name" value="APH"/>
    <property type="match status" value="1"/>
</dbReference>
<evidence type="ECO:0000313" key="2">
    <source>
        <dbReference type="EMBL" id="MFB9378755.1"/>
    </source>
</evidence>
<reference evidence="2 3" key="1">
    <citation type="submission" date="2024-09" db="EMBL/GenBank/DDBJ databases">
        <authorList>
            <person name="Sun Q."/>
            <person name="Mori K."/>
        </authorList>
    </citation>
    <scope>NUCLEOTIDE SEQUENCE [LARGE SCALE GENOMIC DNA]</scope>
    <source>
        <strain evidence="2 3">TISTR 1856</strain>
    </source>
</reference>
<dbReference type="SUPFAM" id="SSF56112">
    <property type="entry name" value="Protein kinase-like (PK-like)"/>
    <property type="match status" value="1"/>
</dbReference>
<dbReference type="Gene3D" id="3.90.1200.10">
    <property type="match status" value="1"/>
</dbReference>
<proteinExistence type="predicted"/>
<feature type="domain" description="Aminoglycoside phosphotransferase" evidence="1">
    <location>
        <begin position="150"/>
        <end position="323"/>
    </location>
</feature>
<name>A0ABV5LXD1_9ACTN</name>